<evidence type="ECO:0000313" key="5">
    <source>
        <dbReference type="Proteomes" id="UP000216605"/>
    </source>
</evidence>
<dbReference type="InterPro" id="IPR002068">
    <property type="entry name" value="A-crystallin/Hsp20_dom"/>
</dbReference>
<feature type="domain" description="SHSP" evidence="3">
    <location>
        <begin position="30"/>
        <end position="143"/>
    </location>
</feature>
<reference evidence="4 5" key="1">
    <citation type="submission" date="2017-07" db="EMBL/GenBank/DDBJ databases">
        <title>Flavobacterium cyanobacteriorum sp. nov., isolated from cyanobacterial aggregates in a eutrophic lake.</title>
        <authorList>
            <person name="Cai H."/>
        </authorList>
    </citation>
    <scope>NUCLEOTIDE SEQUENCE [LARGE SCALE GENOMIC DNA]</scope>
    <source>
        <strain evidence="4 5">TH021</strain>
    </source>
</reference>
<name>A0A255ZR96_9FLAO</name>
<dbReference type="RefSeq" id="WP_094412636.1">
    <property type="nucleotide sequence ID" value="NZ_NOXV01000180.1"/>
</dbReference>
<dbReference type="SUPFAM" id="SSF49764">
    <property type="entry name" value="HSP20-like chaperones"/>
    <property type="match status" value="1"/>
</dbReference>
<dbReference type="AlphaFoldDB" id="A0A255ZR96"/>
<gene>
    <name evidence="4" type="ORF">CHU92_03450</name>
</gene>
<organism evidence="4 5">
    <name type="scientific">Flavobacterium cyanobacteriorum</name>
    <dbReference type="NCBI Taxonomy" id="2022802"/>
    <lineage>
        <taxon>Bacteria</taxon>
        <taxon>Pseudomonadati</taxon>
        <taxon>Bacteroidota</taxon>
        <taxon>Flavobacteriia</taxon>
        <taxon>Flavobacteriales</taxon>
        <taxon>Flavobacteriaceae</taxon>
        <taxon>Flavobacterium</taxon>
    </lineage>
</organism>
<sequence length="143" mass="16607">MNLVKRNGNSNGLFPSVMDELFKDWMGGTQVMHRMVPPVNIRENEDSYLVELMAPGMKKEDFNIELDNDLLTISSEIKHENNHENGKYTKREFMYSSFRRSFTLPETVKEEDINASYQDGILKITLPKKEEALPKPKRLIEIA</sequence>
<proteinExistence type="inferred from homology"/>
<evidence type="ECO:0000259" key="3">
    <source>
        <dbReference type="PROSITE" id="PS01031"/>
    </source>
</evidence>
<dbReference type="Pfam" id="PF00011">
    <property type="entry name" value="HSP20"/>
    <property type="match status" value="1"/>
</dbReference>
<accession>A0A255ZR96</accession>
<keyword evidence="5" id="KW-1185">Reference proteome</keyword>
<dbReference type="PROSITE" id="PS01031">
    <property type="entry name" value="SHSP"/>
    <property type="match status" value="1"/>
</dbReference>
<comment type="caution">
    <text evidence="4">The sequence shown here is derived from an EMBL/GenBank/DDBJ whole genome shotgun (WGS) entry which is preliminary data.</text>
</comment>
<dbReference type="InterPro" id="IPR031107">
    <property type="entry name" value="Small_HSP"/>
</dbReference>
<comment type="similarity">
    <text evidence="1 2">Belongs to the small heat shock protein (HSP20) family.</text>
</comment>
<dbReference type="CDD" id="cd06464">
    <property type="entry name" value="ACD_sHsps-like"/>
    <property type="match status" value="1"/>
</dbReference>
<dbReference type="Gene3D" id="2.60.40.790">
    <property type="match status" value="1"/>
</dbReference>
<dbReference type="InterPro" id="IPR008978">
    <property type="entry name" value="HSP20-like_chaperone"/>
</dbReference>
<evidence type="ECO:0000256" key="1">
    <source>
        <dbReference type="PROSITE-ProRule" id="PRU00285"/>
    </source>
</evidence>
<dbReference type="Proteomes" id="UP000216605">
    <property type="component" value="Unassembled WGS sequence"/>
</dbReference>
<dbReference type="PANTHER" id="PTHR11527">
    <property type="entry name" value="HEAT-SHOCK PROTEIN 20 FAMILY MEMBER"/>
    <property type="match status" value="1"/>
</dbReference>
<protein>
    <submittedName>
        <fullName evidence="4">Molecular chaperone Hsp20</fullName>
    </submittedName>
</protein>
<evidence type="ECO:0000256" key="2">
    <source>
        <dbReference type="RuleBase" id="RU003616"/>
    </source>
</evidence>
<dbReference type="EMBL" id="NOXV01000180">
    <property type="protein sequence ID" value="OYQ43405.1"/>
    <property type="molecule type" value="Genomic_DNA"/>
</dbReference>
<dbReference type="OrthoDB" id="9814487at2"/>
<evidence type="ECO:0000313" key="4">
    <source>
        <dbReference type="EMBL" id="OYQ43405.1"/>
    </source>
</evidence>